<protein>
    <recommendedName>
        <fullName evidence="4">Protein ImuA</fullName>
    </recommendedName>
</protein>
<evidence type="ECO:0000256" key="1">
    <source>
        <dbReference type="SAM" id="MobiDB-lite"/>
    </source>
</evidence>
<dbReference type="EMBL" id="JAUFPN010000147">
    <property type="protein sequence ID" value="MDN3565507.1"/>
    <property type="molecule type" value="Genomic_DNA"/>
</dbReference>
<organism evidence="2 3">
    <name type="scientific">Paeniroseomonas aquatica</name>
    <dbReference type="NCBI Taxonomy" id="373043"/>
    <lineage>
        <taxon>Bacteria</taxon>
        <taxon>Pseudomonadati</taxon>
        <taxon>Pseudomonadota</taxon>
        <taxon>Alphaproteobacteria</taxon>
        <taxon>Acetobacterales</taxon>
        <taxon>Acetobacteraceae</taxon>
        <taxon>Paeniroseomonas</taxon>
    </lineage>
</organism>
<dbReference type="Proteomes" id="UP001529369">
    <property type="component" value="Unassembled WGS sequence"/>
</dbReference>
<feature type="region of interest" description="Disordered" evidence="1">
    <location>
        <begin position="243"/>
        <end position="264"/>
    </location>
</feature>
<evidence type="ECO:0000313" key="2">
    <source>
        <dbReference type="EMBL" id="MDN3565507.1"/>
    </source>
</evidence>
<accession>A0ABT8A6T6</accession>
<dbReference type="InterPro" id="IPR027417">
    <property type="entry name" value="P-loop_NTPase"/>
</dbReference>
<sequence>MPKPPDDPPPGRPGPPRLDRLGLSALLRARAARAIPAPDGEGIPLCPPIDGVLPGGGLARAALHEVLAADPAAAAGFCALVLARAAAGRGPVLWIAAAPGERPPGLGRFGLAPAELVLVRAPRPADAFWAMEEGLRCPGVAAAVLVLPEPGPETGCEPESGPDSGWPDRLRLAAGTGGALGLLLRPDHEGPGLAAALTRWRVAALSGHASPLDDPRWRLALLRGRGTQPAAWAVTWRPAAERLDVEGAEQSPPPPRRALGRRGG</sequence>
<evidence type="ECO:0008006" key="4">
    <source>
        <dbReference type="Google" id="ProtNLM"/>
    </source>
</evidence>
<dbReference type="RefSeq" id="WP_290317340.1">
    <property type="nucleotide sequence ID" value="NZ_JAUFPN010000147.1"/>
</dbReference>
<dbReference type="SUPFAM" id="SSF52540">
    <property type="entry name" value="P-loop containing nucleoside triphosphate hydrolases"/>
    <property type="match status" value="1"/>
</dbReference>
<comment type="caution">
    <text evidence="2">The sequence shown here is derived from an EMBL/GenBank/DDBJ whole genome shotgun (WGS) entry which is preliminary data.</text>
</comment>
<reference evidence="3" key="1">
    <citation type="journal article" date="2019" name="Int. J. Syst. Evol. Microbiol.">
        <title>The Global Catalogue of Microorganisms (GCM) 10K type strain sequencing project: providing services to taxonomists for standard genome sequencing and annotation.</title>
        <authorList>
            <consortium name="The Broad Institute Genomics Platform"/>
            <consortium name="The Broad Institute Genome Sequencing Center for Infectious Disease"/>
            <person name="Wu L."/>
            <person name="Ma J."/>
        </authorList>
    </citation>
    <scope>NUCLEOTIDE SEQUENCE [LARGE SCALE GENOMIC DNA]</scope>
    <source>
        <strain evidence="3">CECT 7131</strain>
    </source>
</reference>
<dbReference type="Gene3D" id="3.40.50.300">
    <property type="entry name" value="P-loop containing nucleotide triphosphate hydrolases"/>
    <property type="match status" value="1"/>
</dbReference>
<name>A0ABT8A6T6_9PROT</name>
<gene>
    <name evidence="2" type="ORF">QWZ14_14160</name>
</gene>
<keyword evidence="3" id="KW-1185">Reference proteome</keyword>
<evidence type="ECO:0000313" key="3">
    <source>
        <dbReference type="Proteomes" id="UP001529369"/>
    </source>
</evidence>
<proteinExistence type="predicted"/>